<evidence type="ECO:0000259" key="2">
    <source>
        <dbReference type="PROSITE" id="PS50887"/>
    </source>
</evidence>
<dbReference type="AlphaFoldDB" id="A0AA46I6M3"/>
<evidence type="ECO:0000313" key="3">
    <source>
        <dbReference type="EMBL" id="TDT72580.1"/>
    </source>
</evidence>
<proteinExistence type="predicted"/>
<sequence length="301" mass="34595">MNINIKNYKNILDNISDGVYFVDKNRKILYWNNAAEKITGFTYNDVINSFCYHNILRHVDKSGNELCRNGCPLLESMKTGTFIHADVYMHHKSSYLLPISIKVFPLKNDKNEIIGAIEIFNKQKKINNTTPSPLALKEFLMYDPLTNLPNAKYLYKVINSKLNEIKSIKRNVGILIIDIANFTSIINKHGSDIANQLLKIVAFTLKSNIKTGDIIAHWKNDKFVLIFNLENKEELNKIAIRLKMLSEKTSILIENKNISLSISIGGTYFLTNDNIEKLIDRLNNALIKSKNDKYNKIRILE</sequence>
<dbReference type="InterPro" id="IPR000160">
    <property type="entry name" value="GGDEF_dom"/>
</dbReference>
<dbReference type="CDD" id="cd01949">
    <property type="entry name" value="GGDEF"/>
    <property type="match status" value="1"/>
</dbReference>
<dbReference type="NCBIfam" id="TIGR00254">
    <property type="entry name" value="GGDEF"/>
    <property type="match status" value="1"/>
</dbReference>
<reference evidence="3 4" key="1">
    <citation type="submission" date="2019-03" db="EMBL/GenBank/DDBJ databases">
        <title>Genomic Encyclopedia of Type Strains, Phase IV (KMG-IV): sequencing the most valuable type-strain genomes for metagenomic binning, comparative biology and taxonomic classification.</title>
        <authorList>
            <person name="Goeker M."/>
        </authorList>
    </citation>
    <scope>NUCLEOTIDE SEQUENCE [LARGE SCALE GENOMIC DNA]</scope>
    <source>
        <strain evidence="3 4">DSM 100055</strain>
    </source>
</reference>
<dbReference type="SMART" id="SM00091">
    <property type="entry name" value="PAS"/>
    <property type="match status" value="1"/>
</dbReference>
<dbReference type="InterPro" id="IPR043128">
    <property type="entry name" value="Rev_trsase/Diguanyl_cyclase"/>
</dbReference>
<dbReference type="NCBIfam" id="TIGR00229">
    <property type="entry name" value="sensory_box"/>
    <property type="match status" value="1"/>
</dbReference>
<dbReference type="CDD" id="cd00130">
    <property type="entry name" value="PAS"/>
    <property type="match status" value="1"/>
</dbReference>
<evidence type="ECO:0000259" key="1">
    <source>
        <dbReference type="PROSITE" id="PS50112"/>
    </source>
</evidence>
<protein>
    <submittedName>
        <fullName evidence="3">PAS domain S-box-containing protein/diguanylate cyclase (GGDEF)-like protein</fullName>
    </submittedName>
</protein>
<dbReference type="RefSeq" id="WP_166667317.1">
    <property type="nucleotide sequence ID" value="NZ_SOBG01000001.1"/>
</dbReference>
<dbReference type="PROSITE" id="PS50112">
    <property type="entry name" value="PAS"/>
    <property type="match status" value="1"/>
</dbReference>
<dbReference type="PROSITE" id="PS50887">
    <property type="entry name" value="GGDEF"/>
    <property type="match status" value="1"/>
</dbReference>
<dbReference type="Proteomes" id="UP000294678">
    <property type="component" value="Unassembled WGS sequence"/>
</dbReference>
<dbReference type="SMART" id="SM00267">
    <property type="entry name" value="GGDEF"/>
    <property type="match status" value="1"/>
</dbReference>
<feature type="domain" description="GGDEF" evidence="2">
    <location>
        <begin position="170"/>
        <end position="301"/>
    </location>
</feature>
<comment type="caution">
    <text evidence="3">The sequence shown here is derived from an EMBL/GenBank/DDBJ whole genome shotgun (WGS) entry which is preliminary data.</text>
</comment>
<dbReference type="Gene3D" id="3.30.450.20">
    <property type="entry name" value="PAS domain"/>
    <property type="match status" value="1"/>
</dbReference>
<evidence type="ECO:0000313" key="4">
    <source>
        <dbReference type="Proteomes" id="UP000294678"/>
    </source>
</evidence>
<dbReference type="Pfam" id="PF13426">
    <property type="entry name" value="PAS_9"/>
    <property type="match status" value="1"/>
</dbReference>
<dbReference type="PANTHER" id="PTHR46663:SF4">
    <property type="entry name" value="DIGUANYLATE CYCLASE DGCT-RELATED"/>
    <property type="match status" value="1"/>
</dbReference>
<dbReference type="InterPro" id="IPR000014">
    <property type="entry name" value="PAS"/>
</dbReference>
<dbReference type="InterPro" id="IPR052163">
    <property type="entry name" value="DGC-Regulatory_Protein"/>
</dbReference>
<organism evidence="3 4">
    <name type="scientific">Hypnocyclicus thermotrophus</name>
    <dbReference type="NCBI Taxonomy" id="1627895"/>
    <lineage>
        <taxon>Bacteria</taxon>
        <taxon>Fusobacteriati</taxon>
        <taxon>Fusobacteriota</taxon>
        <taxon>Fusobacteriia</taxon>
        <taxon>Fusobacteriales</taxon>
        <taxon>Fusobacteriaceae</taxon>
        <taxon>Hypnocyclicus</taxon>
    </lineage>
</organism>
<name>A0AA46I6M3_9FUSO</name>
<dbReference type="PANTHER" id="PTHR46663">
    <property type="entry name" value="DIGUANYLATE CYCLASE DGCT-RELATED"/>
    <property type="match status" value="1"/>
</dbReference>
<dbReference type="SUPFAM" id="SSF55785">
    <property type="entry name" value="PYP-like sensor domain (PAS domain)"/>
    <property type="match status" value="1"/>
</dbReference>
<keyword evidence="4" id="KW-1185">Reference proteome</keyword>
<feature type="domain" description="PAS" evidence="1">
    <location>
        <begin position="4"/>
        <end position="48"/>
    </location>
</feature>
<dbReference type="SUPFAM" id="SSF55073">
    <property type="entry name" value="Nucleotide cyclase"/>
    <property type="match status" value="1"/>
</dbReference>
<dbReference type="EMBL" id="SOBG01000001">
    <property type="protein sequence ID" value="TDT72580.1"/>
    <property type="molecule type" value="Genomic_DNA"/>
</dbReference>
<dbReference type="Pfam" id="PF00990">
    <property type="entry name" value="GGDEF"/>
    <property type="match status" value="1"/>
</dbReference>
<gene>
    <name evidence="3" type="ORF">EV215_0390</name>
</gene>
<dbReference type="InterPro" id="IPR035965">
    <property type="entry name" value="PAS-like_dom_sf"/>
</dbReference>
<accession>A0AA46I6M3</accession>
<dbReference type="Gene3D" id="3.30.70.270">
    <property type="match status" value="1"/>
</dbReference>
<dbReference type="InterPro" id="IPR029787">
    <property type="entry name" value="Nucleotide_cyclase"/>
</dbReference>